<evidence type="ECO:0000256" key="4">
    <source>
        <dbReference type="ARBA" id="ARBA00023172"/>
    </source>
</evidence>
<dbReference type="PROSITE" id="PS50994">
    <property type="entry name" value="INTEGRASE"/>
    <property type="match status" value="1"/>
</dbReference>
<feature type="region of interest" description="Disordered" evidence="5">
    <location>
        <begin position="477"/>
        <end position="507"/>
    </location>
</feature>
<dbReference type="KEGG" id="blj:BLD_1799"/>
<dbReference type="GO" id="GO:0003677">
    <property type="term" value="F:DNA binding"/>
    <property type="evidence" value="ECO:0007669"/>
    <property type="project" value="UniProtKB-KW"/>
</dbReference>
<evidence type="ECO:0000256" key="3">
    <source>
        <dbReference type="ARBA" id="ARBA00023125"/>
    </source>
</evidence>
<dbReference type="InterPro" id="IPR012337">
    <property type="entry name" value="RNaseH-like_sf"/>
</dbReference>
<dbReference type="InterPro" id="IPR001584">
    <property type="entry name" value="Integrase_cat-core"/>
</dbReference>
<evidence type="ECO:0000256" key="5">
    <source>
        <dbReference type="SAM" id="MobiDB-lite"/>
    </source>
</evidence>
<dbReference type="Pfam" id="PF22483">
    <property type="entry name" value="Mu-transpos_C_2"/>
    <property type="match status" value="1"/>
</dbReference>
<evidence type="ECO:0000256" key="2">
    <source>
        <dbReference type="ARBA" id="ARBA00022578"/>
    </source>
</evidence>
<dbReference type="InterPro" id="IPR054353">
    <property type="entry name" value="IstA-like_C"/>
</dbReference>
<organism evidence="8 9">
    <name type="scientific">Bifidobacterium longum (strain DJO10A)</name>
    <dbReference type="NCBI Taxonomy" id="205913"/>
    <lineage>
        <taxon>Bacteria</taxon>
        <taxon>Bacillati</taxon>
        <taxon>Actinomycetota</taxon>
        <taxon>Actinomycetes</taxon>
        <taxon>Bifidobacteriales</taxon>
        <taxon>Bifidobacteriaceae</taxon>
        <taxon>Bifidobacterium</taxon>
    </lineage>
</organism>
<keyword evidence="3" id="KW-0238">DNA-binding</keyword>
<dbReference type="EMBL" id="CP000605">
    <property type="protein sequence ID" value="ACD99244.1"/>
    <property type="molecule type" value="Genomic_DNA"/>
</dbReference>
<dbReference type="InterPro" id="IPR036397">
    <property type="entry name" value="RNaseH_sf"/>
</dbReference>
<gene>
    <name evidence="8" type="ordered locus">BLD_1799</name>
</gene>
<dbReference type="PANTHER" id="PTHR35004:SF7">
    <property type="entry name" value="INTEGRASE PROTEIN"/>
    <property type="match status" value="1"/>
</dbReference>
<dbReference type="InterPro" id="IPR017894">
    <property type="entry name" value="HTH_IS21_transposase_type"/>
</dbReference>
<keyword evidence="4" id="KW-0233">DNA recombination</keyword>
<dbReference type="GO" id="GO:0006310">
    <property type="term" value="P:DNA recombination"/>
    <property type="evidence" value="ECO:0007669"/>
    <property type="project" value="UniProtKB-KW"/>
</dbReference>
<proteinExistence type="inferred from homology"/>
<reference evidence="8 9" key="1">
    <citation type="journal article" date="2006" name="Appl. Environ. Microbiol.">
        <title>Sequence analysis of two cryptic plasmids from Bifidobacterium longum DJO10A and construction of a shuttle cloning vector.</title>
        <authorList>
            <person name="Lee J.H."/>
            <person name="O'Sullivan D.J."/>
        </authorList>
    </citation>
    <scope>NUCLEOTIDE SEQUENCE [LARGE SCALE GENOMIC DNA]</scope>
    <source>
        <strain evidence="8 9">DJO10A</strain>
    </source>
</reference>
<keyword evidence="2" id="KW-0815">Transposition</keyword>
<dbReference type="PANTHER" id="PTHR35004">
    <property type="entry name" value="TRANSPOSASE RV3428C-RELATED"/>
    <property type="match status" value="1"/>
</dbReference>
<evidence type="ECO:0000256" key="1">
    <source>
        <dbReference type="ARBA" id="ARBA00009277"/>
    </source>
</evidence>
<evidence type="ECO:0000259" key="7">
    <source>
        <dbReference type="PROSITE" id="PS50994"/>
    </source>
</evidence>
<reference evidence="8 9" key="2">
    <citation type="journal article" date="2008" name="BMC Genomics">
        <title>Comparative genomic analysis of the gut bacterium Bifidobacterium longum reveals loci susceptible to deletion during pure culture growth.</title>
        <authorList>
            <person name="Lee J.H."/>
            <person name="Karamychev V.N."/>
            <person name="Kozyavkin S.A."/>
            <person name="Mills D."/>
            <person name="Pavlov A.R."/>
            <person name="Pavlova N.V."/>
            <person name="Polouchine N.N."/>
            <person name="Richardson P.M."/>
            <person name="Shakhova V.V."/>
            <person name="Slesarev A.I."/>
            <person name="Weimer B."/>
            <person name="O'Sullivan D.J."/>
        </authorList>
    </citation>
    <scope>NUCLEOTIDE SEQUENCE [LARGE SCALE GENOMIC DNA]</scope>
    <source>
        <strain evidence="8 9">DJO10A</strain>
    </source>
</reference>
<dbReference type="Gene3D" id="3.30.420.10">
    <property type="entry name" value="Ribonuclease H-like superfamily/Ribonuclease H"/>
    <property type="match status" value="1"/>
</dbReference>
<feature type="domain" description="Integrase catalytic" evidence="7">
    <location>
        <begin position="114"/>
        <end position="299"/>
    </location>
</feature>
<sequence>MAIPMPIVQDIRRLDRQGMSRAQIARRLHVDRGTVAKYADMEDCSPKPKADRRYGSKIDPYAHLVDEWLEADRLLPRKQRHTIRRVHDRLLAETDYDGEYSTTMRYVHRWREANRGVPDREGYVRLEWAAGSMQVDFGVARARIAGEMADVHCLVVSLPYSNMRLCVALPGENAECLCHGLMLVFEHIGGVPPVIVMDNATGAGRRNAKGEVALTGVFSAFVAHYRLEVRFCNPYSGNEKGSVENAVGFLRRNLMVPPMRAESYGQLSRLLLERCDGLARDSYCPRLLDVPVAEVFDEERAALMPLPSTAFDPVRWESRTADKYGLVDIDSNRYLAGPDSARSRVLAAIRWDTVTLTSPATGELFAEYPRQYGRSRNVEDPALVLPRLAVKPRAWRESSIRPDVPDDIRAWLDSMDEKTLRESLKAIGDACRAAGFDPAMQACGEILRSNRDMGLHADTLTPIALRMRDGEWEYPGGIEEPDLSGYDRFITGTDDGGEERRASDPIR</sequence>
<dbReference type="Proteomes" id="UP000002419">
    <property type="component" value="Chromosome"/>
</dbReference>
<name>B3DQK6_BIFLD</name>
<dbReference type="GO" id="GO:0015074">
    <property type="term" value="P:DNA integration"/>
    <property type="evidence" value="ECO:0007669"/>
    <property type="project" value="InterPro"/>
</dbReference>
<dbReference type="AlphaFoldDB" id="B3DQK6"/>
<dbReference type="SUPFAM" id="SSF53098">
    <property type="entry name" value="Ribonuclease H-like"/>
    <property type="match status" value="1"/>
</dbReference>
<protein>
    <submittedName>
        <fullName evidence="8">Transposase</fullName>
    </submittedName>
</protein>
<dbReference type="NCBIfam" id="NF033546">
    <property type="entry name" value="transpos_IS21"/>
    <property type="match status" value="1"/>
</dbReference>
<evidence type="ECO:0000259" key="6">
    <source>
        <dbReference type="PROSITE" id="PS50531"/>
    </source>
</evidence>
<dbReference type="HOGENOM" id="CLU_020626_2_1_11"/>
<dbReference type="GO" id="GO:0032196">
    <property type="term" value="P:transposition"/>
    <property type="evidence" value="ECO:0007669"/>
    <property type="project" value="UniProtKB-KW"/>
</dbReference>
<comment type="similarity">
    <text evidence="1">Belongs to the transposase IS21/IS408/IS1162 family.</text>
</comment>
<feature type="compositionally biased region" description="Basic and acidic residues" evidence="5">
    <location>
        <begin position="498"/>
        <end position="507"/>
    </location>
</feature>
<evidence type="ECO:0000313" key="8">
    <source>
        <dbReference type="EMBL" id="ACD99244.1"/>
    </source>
</evidence>
<evidence type="ECO:0000313" key="9">
    <source>
        <dbReference type="Proteomes" id="UP000002419"/>
    </source>
</evidence>
<feature type="domain" description="HTH IS21-type" evidence="6">
    <location>
        <begin position="6"/>
        <end position="69"/>
    </location>
</feature>
<accession>B3DQK6</accession>
<dbReference type="PROSITE" id="PS50531">
    <property type="entry name" value="HTH_IS21"/>
    <property type="match status" value="1"/>
</dbReference>
<dbReference type="RefSeq" id="WP_012472171.1">
    <property type="nucleotide sequence ID" value="NC_010816.1"/>
</dbReference>